<protein>
    <submittedName>
        <fullName evidence="7">ABC transporter substrate-binding protein</fullName>
    </submittedName>
    <submittedName>
        <fullName evidence="9">Trehalose/maltose transport system substrate-binding protein</fullName>
    </submittedName>
</protein>
<keyword evidence="4 6" id="KW-0732">Signal</keyword>
<evidence type="ECO:0000313" key="10">
    <source>
        <dbReference type="Proteomes" id="UP000033608"/>
    </source>
</evidence>
<dbReference type="OrthoDB" id="9808332at2"/>
<dbReference type="EMBL" id="FQVC01000003">
    <property type="protein sequence ID" value="SHE81882.1"/>
    <property type="molecule type" value="Genomic_DNA"/>
</dbReference>
<dbReference type="PANTHER" id="PTHR43649">
    <property type="entry name" value="ARABINOSE-BINDING PROTEIN-RELATED"/>
    <property type="match status" value="1"/>
</dbReference>
<dbReference type="Proteomes" id="UP000184533">
    <property type="component" value="Unassembled WGS sequence"/>
</dbReference>
<dbReference type="STRING" id="1121477.SAMN02745223_01127"/>
<dbReference type="SUPFAM" id="SSF53850">
    <property type="entry name" value="Periplasmic binding protein-like II"/>
    <property type="match status" value="1"/>
</dbReference>
<reference evidence="7 10" key="1">
    <citation type="submission" date="2015-03" db="EMBL/GenBank/DDBJ databases">
        <authorList>
            <person name="Hassan Y.I."/>
            <person name="Lepp D."/>
            <person name="Zhou T."/>
        </authorList>
    </citation>
    <scope>NUCLEOTIDE SEQUENCE [LARGE SCALE GENOMIC DNA]</scope>
    <source>
        <strain evidence="7 10">DSM 17137</strain>
    </source>
</reference>
<evidence type="ECO:0000256" key="6">
    <source>
        <dbReference type="SAM" id="SignalP"/>
    </source>
</evidence>
<accession>A0A0F5LRH0</accession>
<evidence type="ECO:0000256" key="4">
    <source>
        <dbReference type="ARBA" id="ARBA00022729"/>
    </source>
</evidence>
<dbReference type="EMBL" id="LAJF01000079">
    <property type="protein sequence ID" value="KKB84252.1"/>
    <property type="molecule type" value="Genomic_DNA"/>
</dbReference>
<sequence length="422" mass="45208">MKINKLLAGLLTSVALVGGAAQAAELSIVSGDTGNGLAFLRSQLDKFEAATGNTVTVVPMPSSTSDQFGQYRLWLAAGNSDIDVYTTDVIWAPQLAEQFLDLTEAAKDVAGDHFPSIIESQTVDGKLVAIPAYTDAPALFYRKDLLEKYNKEVPKTWAELKATAQEIMDGERADGNADMYGFVFQGNAYEGLTCNALEWVKSYGGGQIVEADGSISINNPQAAAAITEAASWIGTISPEGNLAYQEEESRGVWQLGNSVFMRNWPYAYALGEGADSAVAGKFDVAPLPAGEGEGARSAATLGGWNYAVSKYSQDPDEAIKLALFLTSPEVQKERAIQQTNLPTLVALYDDADIAKAAPIIPNWKEIFQNAVPRPSAPTKTDYNEVSSQFWSAVHNTLSGNGTAAENLEMLELQLTELKGAGW</sequence>
<gene>
    <name evidence="9" type="ORF">SAMN02745223_01127</name>
    <name evidence="7" type="ORF">VW29_11235</name>
    <name evidence="8" type="ORF">VW29_11290</name>
</gene>
<keyword evidence="5" id="KW-0574">Periplasm</keyword>
<reference evidence="9 11" key="2">
    <citation type="submission" date="2016-11" db="EMBL/GenBank/DDBJ databases">
        <authorList>
            <person name="Jaros S."/>
            <person name="Januszkiewicz K."/>
            <person name="Wedrychowicz H."/>
        </authorList>
    </citation>
    <scope>NUCLEOTIDE SEQUENCE [LARGE SCALE GENOMIC DNA]</scope>
    <source>
        <strain evidence="9 11">DSM 17137</strain>
    </source>
</reference>
<evidence type="ECO:0000256" key="5">
    <source>
        <dbReference type="ARBA" id="ARBA00022764"/>
    </source>
</evidence>
<name>A0A0F5LRH0_9HYPH</name>
<dbReference type="AlphaFoldDB" id="A0A0F5LRH0"/>
<dbReference type="EMBL" id="LAJF01000079">
    <property type="protein sequence ID" value="KKB84263.1"/>
    <property type="molecule type" value="Genomic_DNA"/>
</dbReference>
<dbReference type="CDD" id="cd14750">
    <property type="entry name" value="PBP2_TMBP"/>
    <property type="match status" value="1"/>
</dbReference>
<evidence type="ECO:0000256" key="2">
    <source>
        <dbReference type="ARBA" id="ARBA00008520"/>
    </source>
</evidence>
<dbReference type="InterPro" id="IPR050490">
    <property type="entry name" value="Bact_solute-bd_prot1"/>
</dbReference>
<feature type="signal peptide" evidence="6">
    <location>
        <begin position="1"/>
        <end position="23"/>
    </location>
</feature>
<dbReference type="RefSeq" id="WP_046135414.1">
    <property type="nucleotide sequence ID" value="NZ_FQVC01000003.1"/>
</dbReference>
<dbReference type="PANTHER" id="PTHR43649:SF34">
    <property type="entry name" value="ABC TRANSPORTER PERIPLASMIC-BINDING PROTEIN YCJN-RELATED"/>
    <property type="match status" value="1"/>
</dbReference>
<dbReference type="Proteomes" id="UP000033608">
    <property type="component" value="Unassembled WGS sequence"/>
</dbReference>
<evidence type="ECO:0000313" key="9">
    <source>
        <dbReference type="EMBL" id="SHE81882.1"/>
    </source>
</evidence>
<evidence type="ECO:0000256" key="1">
    <source>
        <dbReference type="ARBA" id="ARBA00004418"/>
    </source>
</evidence>
<evidence type="ECO:0000313" key="8">
    <source>
        <dbReference type="EMBL" id="KKB84263.1"/>
    </source>
</evidence>
<dbReference type="GO" id="GO:0042597">
    <property type="term" value="C:periplasmic space"/>
    <property type="evidence" value="ECO:0007669"/>
    <property type="project" value="UniProtKB-SubCell"/>
</dbReference>
<organism evidence="7 10">
    <name type="scientific">Devosia limi DSM 17137</name>
    <dbReference type="NCBI Taxonomy" id="1121477"/>
    <lineage>
        <taxon>Bacteria</taxon>
        <taxon>Pseudomonadati</taxon>
        <taxon>Pseudomonadota</taxon>
        <taxon>Alphaproteobacteria</taxon>
        <taxon>Hyphomicrobiales</taxon>
        <taxon>Devosiaceae</taxon>
        <taxon>Devosia</taxon>
    </lineage>
</organism>
<dbReference type="PATRIC" id="fig|1121477.3.peg.3385"/>
<keyword evidence="10" id="KW-1185">Reference proteome</keyword>
<keyword evidence="3" id="KW-0813">Transport</keyword>
<dbReference type="Gene3D" id="3.40.190.10">
    <property type="entry name" value="Periplasmic binding protein-like II"/>
    <property type="match status" value="2"/>
</dbReference>
<dbReference type="Pfam" id="PF01547">
    <property type="entry name" value="SBP_bac_1"/>
    <property type="match status" value="1"/>
</dbReference>
<proteinExistence type="inferred from homology"/>
<comment type="subcellular location">
    <subcellularLocation>
        <location evidence="1">Periplasm</location>
    </subcellularLocation>
</comment>
<evidence type="ECO:0000313" key="11">
    <source>
        <dbReference type="Proteomes" id="UP000184533"/>
    </source>
</evidence>
<comment type="similarity">
    <text evidence="2">Belongs to the bacterial solute-binding protein 1 family.</text>
</comment>
<feature type="chain" id="PRO_5015038296" evidence="6">
    <location>
        <begin position="24"/>
        <end position="422"/>
    </location>
</feature>
<evidence type="ECO:0000313" key="7">
    <source>
        <dbReference type="EMBL" id="KKB84252.1"/>
    </source>
</evidence>
<evidence type="ECO:0000256" key="3">
    <source>
        <dbReference type="ARBA" id="ARBA00022448"/>
    </source>
</evidence>
<dbReference type="InterPro" id="IPR006059">
    <property type="entry name" value="SBP"/>
</dbReference>